<dbReference type="PROSITE" id="PS50110">
    <property type="entry name" value="RESPONSE_REGULATORY"/>
    <property type="match status" value="1"/>
</dbReference>
<dbReference type="SMART" id="SM00448">
    <property type="entry name" value="REC"/>
    <property type="match status" value="1"/>
</dbReference>
<accession>A0ABZ2XDR9</accession>
<keyword evidence="4" id="KW-1185">Reference proteome</keyword>
<feature type="modified residue" description="4-aspartylphosphate" evidence="1">
    <location>
        <position position="57"/>
    </location>
</feature>
<dbReference type="InterPro" id="IPR052048">
    <property type="entry name" value="ST_Response_Regulator"/>
</dbReference>
<gene>
    <name evidence="3" type="ORF">AADV58_10800</name>
</gene>
<proteinExistence type="predicted"/>
<evidence type="ECO:0000259" key="2">
    <source>
        <dbReference type="PROSITE" id="PS50110"/>
    </source>
</evidence>
<reference evidence="3 4" key="1">
    <citation type="submission" date="2024-04" db="EMBL/GenBank/DDBJ databases">
        <title>Dissimilatory iodate-reducing microorganisms contribute to the enrichment of iodine in groundwater.</title>
        <authorList>
            <person name="Jiang Z."/>
        </authorList>
    </citation>
    <scope>NUCLEOTIDE SEQUENCE [LARGE SCALE GENOMIC DNA]</scope>
    <source>
        <strain evidence="3 4">NCP973</strain>
    </source>
</reference>
<dbReference type="PANTHER" id="PTHR43228:SF1">
    <property type="entry name" value="TWO-COMPONENT RESPONSE REGULATOR ARR22"/>
    <property type="match status" value="1"/>
</dbReference>
<dbReference type="Proteomes" id="UP001479520">
    <property type="component" value="Chromosome"/>
</dbReference>
<dbReference type="EMBL" id="CP151406">
    <property type="protein sequence ID" value="WZJ20442.1"/>
    <property type="molecule type" value="Genomic_DNA"/>
</dbReference>
<dbReference type="Pfam" id="PF00072">
    <property type="entry name" value="Response_reg"/>
    <property type="match status" value="1"/>
</dbReference>
<protein>
    <submittedName>
        <fullName evidence="3">Response regulator</fullName>
    </submittedName>
</protein>
<evidence type="ECO:0000313" key="3">
    <source>
        <dbReference type="EMBL" id="WZJ20442.1"/>
    </source>
</evidence>
<dbReference type="RefSeq" id="WP_028995501.1">
    <property type="nucleotide sequence ID" value="NZ_CALFBA010000143.1"/>
</dbReference>
<dbReference type="Gene3D" id="3.40.50.2300">
    <property type="match status" value="1"/>
</dbReference>
<dbReference type="InterPro" id="IPR011006">
    <property type="entry name" value="CheY-like_superfamily"/>
</dbReference>
<keyword evidence="1" id="KW-0597">Phosphoprotein</keyword>
<evidence type="ECO:0000256" key="1">
    <source>
        <dbReference type="PROSITE-ProRule" id="PRU00169"/>
    </source>
</evidence>
<dbReference type="SUPFAM" id="SSF52172">
    <property type="entry name" value="CheY-like"/>
    <property type="match status" value="1"/>
</dbReference>
<name>A0ABZ2XDR9_9RHOO</name>
<organism evidence="3 4">
    <name type="scientific">Azonexus hydrophilus</name>
    <dbReference type="NCBI Taxonomy" id="418702"/>
    <lineage>
        <taxon>Bacteria</taxon>
        <taxon>Pseudomonadati</taxon>
        <taxon>Pseudomonadota</taxon>
        <taxon>Betaproteobacteria</taxon>
        <taxon>Rhodocyclales</taxon>
        <taxon>Azonexaceae</taxon>
        <taxon>Azonexus</taxon>
    </lineage>
</organism>
<sequence length="129" mass="14324">MSKNRVSVVIVDDNDMMRTILRGILRGEEYDVVGEARNGAQAVEMVERMKPDIVCMDVLMPEKNGLEAMIEIKQTLPDTEFIMITGSADPETVQDAIMNGAGGFIVKPFNAARVLDALKKAATRVRQRR</sequence>
<dbReference type="InterPro" id="IPR001789">
    <property type="entry name" value="Sig_transdc_resp-reg_receiver"/>
</dbReference>
<dbReference type="PANTHER" id="PTHR43228">
    <property type="entry name" value="TWO-COMPONENT RESPONSE REGULATOR"/>
    <property type="match status" value="1"/>
</dbReference>
<feature type="domain" description="Response regulatory" evidence="2">
    <location>
        <begin position="7"/>
        <end position="122"/>
    </location>
</feature>
<evidence type="ECO:0000313" key="4">
    <source>
        <dbReference type="Proteomes" id="UP001479520"/>
    </source>
</evidence>